<evidence type="ECO:0000313" key="3">
    <source>
        <dbReference type="EMBL" id="QQU45777.1"/>
    </source>
</evidence>
<sequence length="115" mass="12940">MSTPPITAVDAVRNTGLSEWDNGESWLPTDHQTLQVYGRRGLMLLAIPLTCRLAKPVDIAIIKLLILLTILLMNCALGIQLVITMEKYKRWCKWGGMLNNGFNRGLYWATVRGLI</sequence>
<dbReference type="PATRIC" id="fig|630.129.peg.794"/>
<protein>
    <submittedName>
        <fullName evidence="2 3">Pyridine nucleotide-disulfide oxidoreductase</fullName>
    </submittedName>
</protein>
<organism evidence="2 4">
    <name type="scientific">Yersinia enterocolitica</name>
    <dbReference type="NCBI Taxonomy" id="630"/>
    <lineage>
        <taxon>Bacteria</taxon>
        <taxon>Pseudomonadati</taxon>
        <taxon>Pseudomonadota</taxon>
        <taxon>Gammaproteobacteria</taxon>
        <taxon>Enterobacterales</taxon>
        <taxon>Yersiniaceae</taxon>
        <taxon>Yersinia</taxon>
    </lineage>
</organism>
<evidence type="ECO:0000313" key="5">
    <source>
        <dbReference type="Proteomes" id="UP000595309"/>
    </source>
</evidence>
<proteinExistence type="predicted"/>
<keyword evidence="1" id="KW-0812">Transmembrane</keyword>
<dbReference type="KEGG" id="yet:CH48_2457"/>
<name>A0A0E1NJC6_YEREN</name>
<reference evidence="2 4" key="1">
    <citation type="submission" date="2015-03" db="EMBL/GenBank/DDBJ databases">
        <authorList>
            <person name="Murphy D."/>
        </authorList>
    </citation>
    <scope>NUCLEOTIDE SEQUENCE [LARGE SCALE GENOMIC DNA]</scope>
    <source>
        <strain evidence="2 4">IP26249</strain>
    </source>
</reference>
<dbReference type="EMBL" id="CP068146">
    <property type="protein sequence ID" value="QQU45777.1"/>
    <property type="molecule type" value="Genomic_DNA"/>
</dbReference>
<dbReference type="EMBL" id="CGBR01000002">
    <property type="protein sequence ID" value="CFQ52782.1"/>
    <property type="molecule type" value="Genomic_DNA"/>
</dbReference>
<evidence type="ECO:0000313" key="4">
    <source>
        <dbReference type="Proteomes" id="UP000048841"/>
    </source>
</evidence>
<evidence type="ECO:0000256" key="1">
    <source>
        <dbReference type="SAM" id="Phobius"/>
    </source>
</evidence>
<evidence type="ECO:0000313" key="2">
    <source>
        <dbReference type="EMBL" id="CFQ52782.1"/>
    </source>
</evidence>
<dbReference type="Proteomes" id="UP000048841">
    <property type="component" value="Unassembled WGS sequence"/>
</dbReference>
<keyword evidence="1" id="KW-0472">Membrane</keyword>
<gene>
    <name evidence="2" type="ORF">ERS137941_00429</name>
    <name evidence="3" type="ORF">I6I39_12285</name>
</gene>
<accession>A0A0E1NJC6</accession>
<dbReference type="Proteomes" id="UP000595309">
    <property type="component" value="Chromosome"/>
</dbReference>
<keyword evidence="1" id="KW-1133">Transmembrane helix</keyword>
<feature type="transmembrane region" description="Helical" evidence="1">
    <location>
        <begin position="59"/>
        <end position="83"/>
    </location>
</feature>
<reference evidence="3 5" key="2">
    <citation type="submission" date="2021-01" db="EMBL/GenBank/DDBJ databases">
        <title>FDA dAtabase for Regulatory Grade micrObial Sequences (FDA-ARGOS): Supporting development and validation of Infectious Disease Dx tests.</title>
        <authorList>
            <person name="Blissenbach B."/>
            <person name="Krut O."/>
            <person name="Tallon L."/>
            <person name="Sadzewicz L."/>
            <person name="Zhao X."/>
            <person name="Boylan J."/>
            <person name="Ott S."/>
            <person name="Bowen H."/>
            <person name="Vavikolanu K."/>
            <person name="Mehta A."/>
            <person name="Aluvathingal J."/>
            <person name="Nadendla S."/>
            <person name="Yan Y."/>
            <person name="Sichtig H."/>
        </authorList>
    </citation>
    <scope>NUCLEOTIDE SEQUENCE [LARGE SCALE GENOMIC DNA]</scope>
    <source>
        <strain evidence="3 5">FDAARGOS_1082</strain>
    </source>
</reference>
<dbReference type="AlphaFoldDB" id="A0A0E1NJC6"/>